<feature type="region of interest" description="Disordered" evidence="1">
    <location>
        <begin position="1894"/>
        <end position="1939"/>
    </location>
</feature>
<feature type="compositionally biased region" description="Low complexity" evidence="1">
    <location>
        <begin position="1405"/>
        <end position="1419"/>
    </location>
</feature>
<evidence type="ECO:0000313" key="3">
    <source>
        <dbReference type="Proteomes" id="UP000236333"/>
    </source>
</evidence>
<feature type="compositionally biased region" description="Gly residues" evidence="1">
    <location>
        <begin position="1482"/>
        <end position="1493"/>
    </location>
</feature>
<feature type="compositionally biased region" description="Pro residues" evidence="1">
    <location>
        <begin position="72"/>
        <end position="83"/>
    </location>
</feature>
<feature type="compositionally biased region" description="Low complexity" evidence="1">
    <location>
        <begin position="2120"/>
        <end position="2136"/>
    </location>
</feature>
<feature type="region of interest" description="Disordered" evidence="1">
    <location>
        <begin position="394"/>
        <end position="460"/>
    </location>
</feature>
<evidence type="ECO:0000313" key="2">
    <source>
        <dbReference type="EMBL" id="PNH02616.1"/>
    </source>
</evidence>
<sequence>MPTVDATTPAHPRPPPMPAPASLRNSTAQHGASAGAHSPGGSPPGKRLERCSADGKLGGASEGAAEMAFPGGTPPPPPGPPANPGGGPSGAVAARPSSCSPTRAMACAAAAMAVSARSAAAVALTAAAAAGVAPSPASSGRPPLSACSSDIPAEMPPPPGPAASDYSRLQLLSYGVMSPQSFIANAPKPVIRLAYIDASAGGELVNYMPYSRRNMRRALQLRTNIECTRFVGAQLLPCGPGGERFSQVWWVRVRVRVRVGVCNDAGRSPRASRGERGGLQHGYDVTDTVQLNAGFNIALTSVIIICLALSSYLFSKDATTYVIVPIETMLKYLKRMIMVGVDGDVDSEGTTKFRKPPETDLLANYVSRLVNEIDNARWKPSSLTAASARDLAEGTSFASAAPPPPEHAAAAAAADADALDAPGGAQAPRARFATTDMWPDSPTGGHSVYHPAGDRQGAGGAAMDREAFLTSPQFKKAMERYTTARSSFQTEEEELVKLLKSLDDVTATAAASAAGLAPGLPTPLLTPPPPDAASSRPDVSAAEAVAAAGVVVPRLAVGLPTAAFKALVLVDAAPSDLKALAVHMHAELGMARALMAAAEADKAAGLRRDMLLKLYGRVLEAPGMSLRDTFAAVLDTLYKVIECDVIKLFVVDHARGQLWPASRHSAADASRGERRIVPFSAADEAAVRDAASAVGLLLMRRRGEMLMACAAGAGGGPAGGGFSVAALPASVARQRLRTVARRTSVVLLEMRHNLWASKQEELMGQARDVLSALQRHCTTGAGPDGPGGLSALGQAGDEALVSYLVRMAGEQGAGRYFNLAHSVGVMQGLYMTLRTHSELAAALGPQQLLALVLAASLLNIAREDEHTSGGPGGTGGGGGGGAAAAAGGVSARMSRQRAAPAGGNTSLAGPAELSDPESAAVADRAASAGAANGPSPATAASLDEDQRPLAPLRTHLTTPPLSTSAAPTAPPLLFPPAPSPLHGGTARWPDSPTGGHSVYHPAGDRQGAGGEAMDREAFLTSPQFKKAMERYTTARSSFQTEEEELVKLLKSLDDVTATAAASAAGLAPGLPTPLLTPPPPDAASSRPDVSAAEAVAAAGVVVPRLAVGLPTAAFKALVLVDAAPSDLKALAVHMHAELGMARALMAAAEADKAAGLRRDMLLKLYGRVLEAPGMSLRDTFAAVLDTLYKVIECDVIKLFVVDHARGQLWPASRHSAADASRVGRGGVAGGITNSECSACGCSSRVNTCSSSRACRAGSYCDRYAGLCISCYECLDDGDVREGSCRAACGHSPRPRLPALFGLPYDASDDGASSEWVVDAAIELNAWFKDALGTSTAVGWYDMGQLMSAVGMEFMPPDQLRLAVLHLTTANSTYNGYLAVRTPRAPPPAQPGAPPRPPTPSPPALPTASPAAGPSRSRGMSGRRGRLAGLVDDVLSGEANLLAALPPAEAAAVKVALVGLLALRSQPAAVLAMPGLHPARWAGGSGGGAAAGGSGRREGEDARGARAGSSGGAPPLASGGLTASAFATANGVCAAAVAGEAGGQGGSVMGAEPSGSVEADVSLAHGVLSVAGSGKSSPESPLSLVALLEAAGSDPVRLADVRAGVSALLLLTWSELLHVQDTATALSLLMARAFDVRCWKSRFAANASSRRRSLVLMVTGAERGGGEPLDDVQSLLLLEVPRLQLEVLPLWQRAADLLPGLAPHVEALQANRLAYMTMLQSAAATPHQPLTRRGATSHSLAGPPPAASNRGRGSLPRNTQAGEPRRFISLKLRPVPAPRGSLGAPPGEADSGDEEAGGGSGGGGGGGRRRWMRATSSRSYAGGGEQMGSGDELSGRQEAPSEAGQGAAAADATGGLAPVRRGSSVAAAVAAAVMAPRASSSRFGFASQPQPHLHLHYASGQGHQPRDGEPSGSAHSFVGHSGGPASHAHDTPFGPAGELVGRRGSVTARLNSFFASFRGGRRPSRPSGAGGFPPGPSAGPGTPTGSSVDRQLTHAASGPGGLGGAAGGYALAPPPPGAVALDIPSAPHSMVAGRALQLRSQSSAPQALLVLASPTAPQPPPAHRVSYAGVPGSGISPAPSQRRSTGGVQMASHSHNLLAPSPLGSFAGTRGGAGGSGGAATPGASSSSAGLSPAGSGPLPGGGGGDASLRGELARSLSAKARLRNRLVTKVAAMSSKLGLSSGGGGAAGAAAAGSSGAGSPMRASPAVSEAGSGAAAPTAVEGPAGSSLGPLHTLPPPPAFAAAVAAAMAAAAASTSASGARTGAGVPPPLSLPPQQQPTPPVAAHTATAPPPQQQQARAAPAVPAAPAVLAPLTSTSLAAQHAQYAAAAAAAVTAFAAQSAAQAASESSSGRDRSSPLAVPSRRFPADDDDSLPPGPAPSLMSGMGPGGALAPVAELTTSGRDSSAATPRAPSAAADTPPQAASPLLGTSLATQPAQLPSRFAAAATAITALARGDASPLPPANRFAAAVSAAAAAARVTISGHAGPASPRPAPPVELERGASARAAPGKKAVWMGMRLATDAELPAGYSSKSMMCVPVLSASHHHLLTSHPSAAHHASAALEAAPGGGDVMAVVVAVNRWTPWGEAGCEEGERRIVPFSAADEAAVRDAASAVGLLLMRRRGEMLMACAAGAGGGPAGGGFSVAALPASVARQRLRTVARRTSVVLLEMRHNLWASKQEELMGPSAELGEKLGARGRGCGGDVVTLWRGLDFTYADTQSPAPGDLDWRDWGARFTFYIQLVRGDNVSIAFVADDMARLWVNDSLMGADEKTYGVSLPPGIHKFVM</sequence>
<feature type="compositionally biased region" description="Pro residues" evidence="1">
    <location>
        <begin position="2266"/>
        <end position="2281"/>
    </location>
</feature>
<keyword evidence="3" id="KW-1185">Reference proteome</keyword>
<protein>
    <submittedName>
        <fullName evidence="2">Uncharacterized protein</fullName>
    </submittedName>
</protein>
<dbReference type="Proteomes" id="UP000236333">
    <property type="component" value="Unassembled WGS sequence"/>
</dbReference>
<feature type="region of interest" description="Disordered" evidence="1">
    <location>
        <begin position="864"/>
        <end position="1010"/>
    </location>
</feature>
<feature type="region of interest" description="Disordered" evidence="1">
    <location>
        <begin position="2177"/>
        <end position="2232"/>
    </location>
</feature>
<proteinExistence type="predicted"/>
<accession>A0A2J7ZQT3</accession>
<feature type="compositionally biased region" description="Low complexity" evidence="1">
    <location>
        <begin position="1"/>
        <end position="10"/>
    </location>
</feature>
<dbReference type="GO" id="GO:0031124">
    <property type="term" value="P:mRNA 3'-end processing"/>
    <property type="evidence" value="ECO:0007669"/>
    <property type="project" value="TreeGrafter"/>
</dbReference>
<dbReference type="OrthoDB" id="543443at2759"/>
<feature type="compositionally biased region" description="Basic and acidic residues" evidence="1">
    <location>
        <begin position="1494"/>
        <end position="1503"/>
    </location>
</feature>
<feature type="region of interest" description="Disordered" evidence="1">
    <location>
        <begin position="2344"/>
        <end position="2427"/>
    </location>
</feature>
<dbReference type="PANTHER" id="PTHR12460:SF0">
    <property type="entry name" value="CID DOMAIN-CONTAINING PROTEIN-RELATED"/>
    <property type="match status" value="1"/>
</dbReference>
<feature type="compositionally biased region" description="Low complexity" evidence="1">
    <location>
        <begin position="2282"/>
        <end position="2303"/>
    </location>
</feature>
<feature type="compositionally biased region" description="Pro residues" evidence="1">
    <location>
        <begin position="1383"/>
        <end position="1404"/>
    </location>
</feature>
<name>A0A2J7ZQT3_9CHLO</name>
<feature type="compositionally biased region" description="Low complexity" evidence="1">
    <location>
        <begin position="1504"/>
        <end position="1513"/>
    </location>
</feature>
<feature type="region of interest" description="Disordered" evidence="1">
    <location>
        <begin position="1723"/>
        <end position="1849"/>
    </location>
</feature>
<feature type="compositionally biased region" description="Low complexity" evidence="1">
    <location>
        <begin position="2188"/>
        <end position="2206"/>
    </location>
</feature>
<feature type="compositionally biased region" description="Low complexity" evidence="1">
    <location>
        <begin position="1839"/>
        <end position="1849"/>
    </location>
</feature>
<comment type="caution">
    <text evidence="2">The sequence shown here is derived from an EMBL/GenBank/DDBJ whole genome shotgun (WGS) entry which is preliminary data.</text>
</comment>
<feature type="region of interest" description="Disordered" evidence="1">
    <location>
        <begin position="132"/>
        <end position="162"/>
    </location>
</feature>
<dbReference type="EMBL" id="PGGS01000622">
    <property type="protein sequence ID" value="PNH02616.1"/>
    <property type="molecule type" value="Genomic_DNA"/>
</dbReference>
<feature type="region of interest" description="Disordered" evidence="1">
    <location>
        <begin position="1956"/>
        <end position="1999"/>
    </location>
</feature>
<organism evidence="2 3">
    <name type="scientific">Tetrabaena socialis</name>
    <dbReference type="NCBI Taxonomy" id="47790"/>
    <lineage>
        <taxon>Eukaryota</taxon>
        <taxon>Viridiplantae</taxon>
        <taxon>Chlorophyta</taxon>
        <taxon>core chlorophytes</taxon>
        <taxon>Chlorophyceae</taxon>
        <taxon>CS clade</taxon>
        <taxon>Chlamydomonadales</taxon>
        <taxon>Tetrabaenaceae</taxon>
        <taxon>Tetrabaena</taxon>
    </lineage>
</organism>
<gene>
    <name evidence="2" type="ORF">TSOC_011397</name>
</gene>
<feature type="compositionally biased region" description="Low complexity" evidence="1">
    <location>
        <begin position="30"/>
        <end position="40"/>
    </location>
</feature>
<feature type="compositionally biased region" description="Low complexity" evidence="1">
    <location>
        <begin position="407"/>
        <end position="428"/>
    </location>
</feature>
<feature type="compositionally biased region" description="Pro residues" evidence="1">
    <location>
        <begin position="520"/>
        <end position="531"/>
    </location>
</feature>
<evidence type="ECO:0000256" key="1">
    <source>
        <dbReference type="SAM" id="MobiDB-lite"/>
    </source>
</evidence>
<feature type="compositionally biased region" description="Low complexity" evidence="1">
    <location>
        <begin position="132"/>
        <end position="146"/>
    </location>
</feature>
<feature type="region of interest" description="Disordered" evidence="1">
    <location>
        <begin position="2483"/>
        <end position="2507"/>
    </location>
</feature>
<feature type="compositionally biased region" description="Gly residues" evidence="1">
    <location>
        <begin position="1796"/>
        <end position="1805"/>
    </location>
</feature>
<feature type="region of interest" description="Disordered" evidence="1">
    <location>
        <begin position="1378"/>
        <end position="1422"/>
    </location>
</feature>
<feature type="region of interest" description="Disordered" evidence="1">
    <location>
        <begin position="517"/>
        <end position="537"/>
    </location>
</feature>
<feature type="compositionally biased region" description="Polar residues" evidence="1">
    <location>
        <begin position="2077"/>
        <end position="2094"/>
    </location>
</feature>
<feature type="region of interest" description="Disordered" evidence="1">
    <location>
        <begin position="1066"/>
        <end position="1087"/>
    </location>
</feature>
<feature type="compositionally biased region" description="Low complexity" evidence="1">
    <location>
        <begin position="956"/>
        <end position="967"/>
    </location>
</feature>
<feature type="compositionally biased region" description="Pro residues" evidence="1">
    <location>
        <begin position="968"/>
        <end position="979"/>
    </location>
</feature>
<feature type="compositionally biased region" description="Low complexity" evidence="1">
    <location>
        <begin position="2402"/>
        <end position="2420"/>
    </location>
</feature>
<feature type="compositionally biased region" description="Pro residues" evidence="1">
    <location>
        <begin position="1070"/>
        <end position="1081"/>
    </location>
</feature>
<feature type="region of interest" description="Disordered" evidence="1">
    <location>
        <begin position="2258"/>
        <end position="2303"/>
    </location>
</feature>
<feature type="region of interest" description="Disordered" evidence="1">
    <location>
        <begin position="2052"/>
        <end position="2147"/>
    </location>
</feature>
<reference evidence="2 3" key="1">
    <citation type="journal article" date="2017" name="Mol. Biol. Evol.">
        <title>The 4-celled Tetrabaena socialis nuclear genome reveals the essential components for genetic control of cell number at the origin of multicellularity in the volvocine lineage.</title>
        <authorList>
            <person name="Featherston J."/>
            <person name="Arakaki Y."/>
            <person name="Hanschen E.R."/>
            <person name="Ferris P.J."/>
            <person name="Michod R.E."/>
            <person name="Olson B.J.S.C."/>
            <person name="Nozaki H."/>
            <person name="Durand P.M."/>
        </authorList>
    </citation>
    <scope>NUCLEOTIDE SEQUENCE [LARGE SCALE GENOMIC DNA]</scope>
    <source>
        <strain evidence="2 3">NIES-571</strain>
    </source>
</reference>
<feature type="compositionally biased region" description="Gly residues" evidence="1">
    <location>
        <begin position="869"/>
        <end position="882"/>
    </location>
</feature>
<feature type="compositionally biased region" description="Low complexity" evidence="1">
    <location>
        <begin position="918"/>
        <end position="941"/>
    </location>
</feature>
<feature type="region of interest" description="Disordered" evidence="1">
    <location>
        <begin position="1480"/>
        <end position="1513"/>
    </location>
</feature>
<feature type="compositionally biased region" description="Gly residues" evidence="1">
    <location>
        <begin position="2108"/>
        <end position="2119"/>
    </location>
</feature>
<feature type="region of interest" description="Disordered" evidence="1">
    <location>
        <begin position="1"/>
        <end position="98"/>
    </location>
</feature>
<dbReference type="GO" id="GO:0000993">
    <property type="term" value="F:RNA polymerase II complex binding"/>
    <property type="evidence" value="ECO:0007669"/>
    <property type="project" value="TreeGrafter"/>
</dbReference>
<dbReference type="PANTHER" id="PTHR12460">
    <property type="entry name" value="CYCLIN-DEPENDENT KINASE INHIBITOR-RELATED PROTEIN"/>
    <property type="match status" value="1"/>
</dbReference>